<feature type="compositionally biased region" description="Polar residues" evidence="1">
    <location>
        <begin position="30"/>
        <end position="52"/>
    </location>
</feature>
<sequence length="118" mass="12625">MPFLPTWCSFKAKTSPAKAIHADAVVLTLPSPTSDMSKARSDSISSESTTYDSEPPSKPLTNNIYLREPPSPIQLSAMSAFEVHAAPEQYPPSSPIALPAGSRTASWQLPMSPIQKGV</sequence>
<comment type="caution">
    <text evidence="2">The sequence shown here is derived from an EMBL/GenBank/DDBJ whole genome shotgun (WGS) entry which is preliminary data.</text>
</comment>
<dbReference type="EMBL" id="JNBR01002864">
    <property type="protein sequence ID" value="OQR80877.1"/>
    <property type="molecule type" value="Genomic_DNA"/>
</dbReference>
<accession>A0A1V9Y5A0</accession>
<protein>
    <submittedName>
        <fullName evidence="2">Uncharacterized protein</fullName>
    </submittedName>
</protein>
<reference evidence="2 3" key="1">
    <citation type="journal article" date="2014" name="Genome Biol. Evol.">
        <title>The secreted proteins of Achlya hypogyna and Thraustotheca clavata identify the ancestral oomycete secretome and reveal gene acquisitions by horizontal gene transfer.</title>
        <authorList>
            <person name="Misner I."/>
            <person name="Blouin N."/>
            <person name="Leonard G."/>
            <person name="Richards T.A."/>
            <person name="Lane C.E."/>
        </authorList>
    </citation>
    <scope>NUCLEOTIDE SEQUENCE [LARGE SCALE GENOMIC DNA]</scope>
    <source>
        <strain evidence="2 3">ATCC 48635</strain>
    </source>
</reference>
<keyword evidence="3" id="KW-1185">Reference proteome</keyword>
<proteinExistence type="predicted"/>
<gene>
    <name evidence="2" type="ORF">ACHHYP_17094</name>
</gene>
<evidence type="ECO:0000256" key="1">
    <source>
        <dbReference type="SAM" id="MobiDB-lite"/>
    </source>
</evidence>
<name>A0A1V9Y5A0_ACHHY</name>
<evidence type="ECO:0000313" key="2">
    <source>
        <dbReference type="EMBL" id="OQR80877.1"/>
    </source>
</evidence>
<organism evidence="2 3">
    <name type="scientific">Achlya hypogyna</name>
    <name type="common">Oomycete</name>
    <name type="synonym">Protoachlya hypogyna</name>
    <dbReference type="NCBI Taxonomy" id="1202772"/>
    <lineage>
        <taxon>Eukaryota</taxon>
        <taxon>Sar</taxon>
        <taxon>Stramenopiles</taxon>
        <taxon>Oomycota</taxon>
        <taxon>Saprolegniomycetes</taxon>
        <taxon>Saprolegniales</taxon>
        <taxon>Achlyaceae</taxon>
        <taxon>Achlya</taxon>
    </lineage>
</organism>
<dbReference type="Proteomes" id="UP000243579">
    <property type="component" value="Unassembled WGS sequence"/>
</dbReference>
<feature type="region of interest" description="Disordered" evidence="1">
    <location>
        <begin position="30"/>
        <end position="62"/>
    </location>
</feature>
<evidence type="ECO:0000313" key="3">
    <source>
        <dbReference type="Proteomes" id="UP000243579"/>
    </source>
</evidence>
<dbReference type="AlphaFoldDB" id="A0A1V9Y5A0"/>